<feature type="region of interest" description="Disordered" evidence="1">
    <location>
        <begin position="318"/>
        <end position="355"/>
    </location>
</feature>
<proteinExistence type="predicted"/>
<evidence type="ECO:0000313" key="3">
    <source>
        <dbReference type="Proteomes" id="UP001172155"/>
    </source>
</evidence>
<keyword evidence="3" id="KW-1185">Reference proteome</keyword>
<dbReference type="AlphaFoldDB" id="A0AA40F7V1"/>
<evidence type="ECO:0000313" key="2">
    <source>
        <dbReference type="EMBL" id="KAK0752809.1"/>
    </source>
</evidence>
<name>A0AA40F7V1_9PEZI</name>
<feature type="compositionally biased region" description="Low complexity" evidence="1">
    <location>
        <begin position="329"/>
        <end position="355"/>
    </location>
</feature>
<dbReference type="Proteomes" id="UP001172155">
    <property type="component" value="Unassembled WGS sequence"/>
</dbReference>
<reference evidence="2" key="1">
    <citation type="submission" date="2023-06" db="EMBL/GenBank/DDBJ databases">
        <title>Genome-scale phylogeny and comparative genomics of the fungal order Sordariales.</title>
        <authorList>
            <consortium name="Lawrence Berkeley National Laboratory"/>
            <person name="Hensen N."/>
            <person name="Bonometti L."/>
            <person name="Westerberg I."/>
            <person name="Brannstrom I.O."/>
            <person name="Guillou S."/>
            <person name="Cros-Aarteil S."/>
            <person name="Calhoun S."/>
            <person name="Haridas S."/>
            <person name="Kuo A."/>
            <person name="Mondo S."/>
            <person name="Pangilinan J."/>
            <person name="Riley R."/>
            <person name="LaButti K."/>
            <person name="Andreopoulos B."/>
            <person name="Lipzen A."/>
            <person name="Chen C."/>
            <person name="Yanf M."/>
            <person name="Daum C."/>
            <person name="Ng V."/>
            <person name="Clum A."/>
            <person name="Steindorff A."/>
            <person name="Ohm R."/>
            <person name="Martin F."/>
            <person name="Silar P."/>
            <person name="Natvig D."/>
            <person name="Lalanne C."/>
            <person name="Gautier V."/>
            <person name="Ament-velasquez S.L."/>
            <person name="Kruys A."/>
            <person name="Hutchinson M.I."/>
            <person name="Powell A.J."/>
            <person name="Barry K."/>
            <person name="Miller A.N."/>
            <person name="Grigoriev I.V."/>
            <person name="Debuchy R."/>
            <person name="Gladieux P."/>
            <person name="Thoren M.H."/>
            <person name="Johannesson H."/>
        </authorList>
    </citation>
    <scope>NUCLEOTIDE SEQUENCE</scope>
    <source>
        <strain evidence="2">SMH3187-1</strain>
    </source>
</reference>
<sequence length="545" mass="59373">MAEIFGLVTGAVQTLAAVDRAVAIFGRLQNAPKQIRLVRILLAQIEHDLVVLKQSYGNSNEEAGGIDNHQTAGRQIPPATIAEIEASLNECRIFVNKYNDVFSDKASRGRIFWSSVKHTAKLATAAASAAGAGATLNGIRAPISEYSQRQDEVRQVQQELNAALTINLRDVLETGAVEVDADLKNLRGATLTLQGEDVPPEYRTLFLDGLQLATRDEMTTMLRFSCNDKSIRVQHLVQFSTPPYLSSITSPDVLFRATHPITLLLQDGNHLLHVAHPHYHFSNVSTRRKFQELVRARTFVAEMVAVEVFPLFSSGGSADDGSGGLARCSTGGTTSTSSKTTSTTSSSSRSSSSTFSWRSIIGKKMDRHEKRKQEMQCLARSEPLQIWQLPGCGIPNPGAMTVTFVADAEQLVRKWGGGGVVARGVRDQWRVLEWHAGDLAVGGAPQVVVGERSSAPWAVEMWWAIQCVGAAPGVRITFRSKSEAKRFAKLFKPPDWGAAREVLGAVGRAQVGQSYMSFLDPVVGLGSIESEMFEVMGTQQLLEVR</sequence>
<gene>
    <name evidence="2" type="ORF">B0T18DRAFT_384978</name>
</gene>
<evidence type="ECO:0000256" key="1">
    <source>
        <dbReference type="SAM" id="MobiDB-lite"/>
    </source>
</evidence>
<accession>A0AA40F7V1</accession>
<comment type="caution">
    <text evidence="2">The sequence shown here is derived from an EMBL/GenBank/DDBJ whole genome shotgun (WGS) entry which is preliminary data.</text>
</comment>
<dbReference type="EMBL" id="JAUKUD010000001">
    <property type="protein sequence ID" value="KAK0752809.1"/>
    <property type="molecule type" value="Genomic_DNA"/>
</dbReference>
<organism evidence="2 3">
    <name type="scientific">Schizothecium vesticola</name>
    <dbReference type="NCBI Taxonomy" id="314040"/>
    <lineage>
        <taxon>Eukaryota</taxon>
        <taxon>Fungi</taxon>
        <taxon>Dikarya</taxon>
        <taxon>Ascomycota</taxon>
        <taxon>Pezizomycotina</taxon>
        <taxon>Sordariomycetes</taxon>
        <taxon>Sordariomycetidae</taxon>
        <taxon>Sordariales</taxon>
        <taxon>Schizotheciaceae</taxon>
        <taxon>Schizothecium</taxon>
    </lineage>
</organism>
<protein>
    <submittedName>
        <fullName evidence="2">Uncharacterized protein</fullName>
    </submittedName>
</protein>